<proteinExistence type="predicted"/>
<dbReference type="Gene3D" id="1.10.260.40">
    <property type="entry name" value="lambda repressor-like DNA-binding domains"/>
    <property type="match status" value="1"/>
</dbReference>
<feature type="domain" description="HTH cro/C1-type" evidence="2">
    <location>
        <begin position="32"/>
        <end position="69"/>
    </location>
</feature>
<dbReference type="EMBL" id="PYBW01000087">
    <property type="protein sequence ID" value="PYC75860.1"/>
    <property type="molecule type" value="Genomic_DNA"/>
</dbReference>
<organism evidence="3 4">
    <name type="scientific">Streptomyces tateyamensis</name>
    <dbReference type="NCBI Taxonomy" id="565073"/>
    <lineage>
        <taxon>Bacteria</taxon>
        <taxon>Bacillati</taxon>
        <taxon>Actinomycetota</taxon>
        <taxon>Actinomycetes</taxon>
        <taxon>Kitasatosporales</taxon>
        <taxon>Streptomycetaceae</taxon>
        <taxon>Streptomyces</taxon>
    </lineage>
</organism>
<comment type="caution">
    <text evidence="3">The sequence shown here is derived from an EMBL/GenBank/DDBJ whole genome shotgun (WGS) entry which is preliminary data.</text>
</comment>
<keyword evidence="4" id="KW-1185">Reference proteome</keyword>
<dbReference type="InterPro" id="IPR043917">
    <property type="entry name" value="DUF5753"/>
</dbReference>
<evidence type="ECO:0000313" key="4">
    <source>
        <dbReference type="Proteomes" id="UP000248039"/>
    </source>
</evidence>
<dbReference type="Proteomes" id="UP000248039">
    <property type="component" value="Unassembled WGS sequence"/>
</dbReference>
<evidence type="ECO:0000256" key="1">
    <source>
        <dbReference type="SAM" id="MobiDB-lite"/>
    </source>
</evidence>
<name>A0A2V4NX76_9ACTN</name>
<dbReference type="InterPro" id="IPR001387">
    <property type="entry name" value="Cro/C1-type_HTH"/>
</dbReference>
<dbReference type="SMART" id="SM00530">
    <property type="entry name" value="HTH_XRE"/>
    <property type="match status" value="1"/>
</dbReference>
<evidence type="ECO:0000259" key="2">
    <source>
        <dbReference type="PROSITE" id="PS50943"/>
    </source>
</evidence>
<accession>A0A2V4NX76</accession>
<feature type="region of interest" description="Disordered" evidence="1">
    <location>
        <begin position="1"/>
        <end position="27"/>
    </location>
</feature>
<feature type="compositionally biased region" description="Basic and acidic residues" evidence="1">
    <location>
        <begin position="1"/>
        <end position="19"/>
    </location>
</feature>
<dbReference type="OrthoDB" id="2897536at2"/>
<dbReference type="SUPFAM" id="SSF47413">
    <property type="entry name" value="lambda repressor-like DNA-binding domains"/>
    <property type="match status" value="1"/>
</dbReference>
<protein>
    <submittedName>
        <fullName evidence="3">Transcriptional regulator</fullName>
    </submittedName>
</protein>
<dbReference type="AlphaFoldDB" id="A0A2V4NX76"/>
<dbReference type="CDD" id="cd00093">
    <property type="entry name" value="HTH_XRE"/>
    <property type="match status" value="1"/>
</dbReference>
<reference evidence="3 4" key="1">
    <citation type="submission" date="2018-03" db="EMBL/GenBank/DDBJ databases">
        <title>Bioinformatic expansion and discovery of thiopeptide antibiotics.</title>
        <authorList>
            <person name="Schwalen C.J."/>
            <person name="Hudson G.A."/>
            <person name="Mitchell D.A."/>
        </authorList>
    </citation>
    <scope>NUCLEOTIDE SEQUENCE [LARGE SCALE GENOMIC DNA]</scope>
    <source>
        <strain evidence="3 4">ATCC 21389</strain>
    </source>
</reference>
<dbReference type="PROSITE" id="PS50943">
    <property type="entry name" value="HTH_CROC1"/>
    <property type="match status" value="1"/>
</dbReference>
<dbReference type="InterPro" id="IPR010982">
    <property type="entry name" value="Lambda_DNA-bd_dom_sf"/>
</dbReference>
<evidence type="ECO:0000313" key="3">
    <source>
        <dbReference type="EMBL" id="PYC75860.1"/>
    </source>
</evidence>
<sequence>MSSTAPERKEGILNRRELDPDASPSARFGAQIRGAREERGWTQEELARRMGYSAVHISAVETGRKPPTIRFAREADVVFGTGSLFVNRFHDVRSESMLEGFAEYAAQEAKAREIRAFEIGVIPGLLQTSEYASALAGAQVRRGTITQDEADNWCAHLMARQRRLSTIDAPLLHAVLDESCIRRLVGGRGVMVRQLEALEEHFHAPAMIIQVAPFSMGVDRPFALPVHLLTLADRSLIGYSESEGQGHVQRDPNILTGWDRDYHRLQVGALAETASIDLVRAVRKELG</sequence>
<dbReference type="Pfam" id="PF19054">
    <property type="entry name" value="DUF5753"/>
    <property type="match status" value="1"/>
</dbReference>
<gene>
    <name evidence="3" type="ORF">C7C46_23290</name>
</gene>
<dbReference type="GO" id="GO:0003677">
    <property type="term" value="F:DNA binding"/>
    <property type="evidence" value="ECO:0007669"/>
    <property type="project" value="InterPro"/>
</dbReference>
<dbReference type="Pfam" id="PF13560">
    <property type="entry name" value="HTH_31"/>
    <property type="match status" value="1"/>
</dbReference>